<dbReference type="Proteomes" id="UP000034881">
    <property type="component" value="Unassembled WGS sequence"/>
</dbReference>
<reference evidence="1 2" key="1">
    <citation type="journal article" date="2015" name="Nature">
        <title>rRNA introns, odd ribosomes, and small enigmatic genomes across a large radiation of phyla.</title>
        <authorList>
            <person name="Brown C.T."/>
            <person name="Hug L.A."/>
            <person name="Thomas B.C."/>
            <person name="Sharon I."/>
            <person name="Castelle C.J."/>
            <person name="Singh A."/>
            <person name="Wilkins M.J."/>
            <person name="Williams K.H."/>
            <person name="Banfield J.F."/>
        </authorList>
    </citation>
    <scope>NUCLEOTIDE SEQUENCE [LARGE SCALE GENOMIC DNA]</scope>
</reference>
<evidence type="ECO:0000313" key="2">
    <source>
        <dbReference type="Proteomes" id="UP000034881"/>
    </source>
</evidence>
<name>A0A0G0QW17_9BACT</name>
<dbReference type="EMBL" id="LBYB01000009">
    <property type="protein sequence ID" value="KKR41546.1"/>
    <property type="molecule type" value="Genomic_DNA"/>
</dbReference>
<gene>
    <name evidence="1" type="ORF">UT77_C0009G0004</name>
</gene>
<protein>
    <submittedName>
        <fullName evidence="1">Uncharacterized protein</fullName>
    </submittedName>
</protein>
<dbReference type="AlphaFoldDB" id="A0A0G0QW17"/>
<accession>A0A0G0QW17</accession>
<sequence>MADYQYFNHVPFMEDMAYSLRGLGLVHDMDTAHIIFNPTAVKEREVMIYSNDTGKLPNGDLSHAAFSVIEWWRRIGVTSFDMVVYMPPLGPKDESYWHNFYPLMRMVDRGSEGAKTSDFGTMEVYVSPVVASDQLKQSAMFGQYLESTQKLAAAA</sequence>
<evidence type="ECO:0000313" key="1">
    <source>
        <dbReference type="EMBL" id="KKR41546.1"/>
    </source>
</evidence>
<organism evidence="1 2">
    <name type="scientific">Candidatus Daviesbacteria bacterium GW2011_GWC2_40_12</name>
    <dbReference type="NCBI Taxonomy" id="1618431"/>
    <lineage>
        <taxon>Bacteria</taxon>
        <taxon>Candidatus Daviesiibacteriota</taxon>
    </lineage>
</organism>
<proteinExistence type="predicted"/>
<comment type="caution">
    <text evidence="1">The sequence shown here is derived from an EMBL/GenBank/DDBJ whole genome shotgun (WGS) entry which is preliminary data.</text>
</comment>